<dbReference type="PANTHER" id="PTHR24220">
    <property type="entry name" value="IMPORT ATP-BINDING PROTEIN"/>
    <property type="match status" value="1"/>
</dbReference>
<evidence type="ECO:0000256" key="1">
    <source>
        <dbReference type="ARBA" id="ARBA00022741"/>
    </source>
</evidence>
<dbReference type="GO" id="GO:0016887">
    <property type="term" value="F:ATP hydrolysis activity"/>
    <property type="evidence" value="ECO:0007669"/>
    <property type="project" value="InterPro"/>
</dbReference>
<dbReference type="InterPro" id="IPR015854">
    <property type="entry name" value="ABC_transpr_LolD-like"/>
</dbReference>
<dbReference type="EMBL" id="CAADFO010000002">
    <property type="protein sequence ID" value="VFK22702.1"/>
    <property type="molecule type" value="Genomic_DNA"/>
</dbReference>
<keyword evidence="1" id="KW-0547">Nucleotide-binding</keyword>
<dbReference type="Gene3D" id="3.40.50.300">
    <property type="entry name" value="P-loop containing nucleotide triphosphate hydrolases"/>
    <property type="match status" value="1"/>
</dbReference>
<dbReference type="AlphaFoldDB" id="A0A450X072"/>
<dbReference type="InterPro" id="IPR017871">
    <property type="entry name" value="ABC_transporter-like_CS"/>
</dbReference>
<evidence type="ECO:0000256" key="2">
    <source>
        <dbReference type="ARBA" id="ARBA00022840"/>
    </source>
</evidence>
<dbReference type="PROSITE" id="PS50893">
    <property type="entry name" value="ABC_TRANSPORTER_2"/>
    <property type="match status" value="1"/>
</dbReference>
<dbReference type="SMART" id="SM00382">
    <property type="entry name" value="AAA"/>
    <property type="match status" value="1"/>
</dbReference>
<sequence>MTVRGSSQSQVRSLARSQAQSQALAADESLRLVYDNTRQIGLSRPLHLDYGGRIALLGPSGDGKTTLLNLLAALVRPTQGAVRYYPRHDGRDGGPALTWGAEHWRVGELEVARRQFGFIFQDAHLLPRLTCLENILLPARLYGKTNEGKTNSSAEDEIRSWMAAFALTRSEEGAMAGHDVAGLYPHQISGGQRRRVAVLRALANDPAIVFADEPVNGLDGELQGLVMGFLSRWVHERPESRLLIFVSHNPLDALRWSDRCFSFRGGLLRELEADWFRQRMAEHLMPLEMTDAHRACMDAWLA</sequence>
<protein>
    <submittedName>
        <fullName evidence="4">Polar amino acid transport system ATP-binding protein</fullName>
    </submittedName>
</protein>
<dbReference type="Pfam" id="PF00005">
    <property type="entry name" value="ABC_tran"/>
    <property type="match status" value="1"/>
</dbReference>
<dbReference type="PANTHER" id="PTHR24220:SF685">
    <property type="entry name" value="ABC TRANSPORTER RELATED"/>
    <property type="match status" value="1"/>
</dbReference>
<dbReference type="SUPFAM" id="SSF52540">
    <property type="entry name" value="P-loop containing nucleoside triphosphate hydrolases"/>
    <property type="match status" value="1"/>
</dbReference>
<evidence type="ECO:0000313" key="4">
    <source>
        <dbReference type="EMBL" id="VFK22702.1"/>
    </source>
</evidence>
<evidence type="ECO:0000259" key="3">
    <source>
        <dbReference type="PROSITE" id="PS50893"/>
    </source>
</evidence>
<reference evidence="4" key="1">
    <citation type="submission" date="2019-02" db="EMBL/GenBank/DDBJ databases">
        <authorList>
            <person name="Gruber-Vodicka R. H."/>
            <person name="Seah K. B. B."/>
        </authorList>
    </citation>
    <scope>NUCLEOTIDE SEQUENCE</scope>
    <source>
        <strain evidence="4">BECK_BZ197</strain>
    </source>
</reference>
<dbReference type="InterPro" id="IPR003593">
    <property type="entry name" value="AAA+_ATPase"/>
</dbReference>
<name>A0A450X072_9GAMM</name>
<proteinExistence type="predicted"/>
<dbReference type="PROSITE" id="PS00211">
    <property type="entry name" value="ABC_TRANSPORTER_1"/>
    <property type="match status" value="1"/>
</dbReference>
<dbReference type="GO" id="GO:0005524">
    <property type="term" value="F:ATP binding"/>
    <property type="evidence" value="ECO:0007669"/>
    <property type="project" value="UniProtKB-KW"/>
</dbReference>
<accession>A0A450X072</accession>
<feature type="domain" description="ABC transporter" evidence="3">
    <location>
        <begin position="24"/>
        <end position="290"/>
    </location>
</feature>
<gene>
    <name evidence="4" type="ORF">BECKMB1821G_GA0114241_1002104</name>
</gene>
<dbReference type="InterPro" id="IPR027417">
    <property type="entry name" value="P-loop_NTPase"/>
</dbReference>
<organism evidence="4">
    <name type="scientific">Candidatus Kentrum sp. MB</name>
    <dbReference type="NCBI Taxonomy" id="2138164"/>
    <lineage>
        <taxon>Bacteria</taxon>
        <taxon>Pseudomonadati</taxon>
        <taxon>Pseudomonadota</taxon>
        <taxon>Gammaproteobacteria</taxon>
        <taxon>Candidatus Kentrum</taxon>
    </lineage>
</organism>
<dbReference type="GO" id="GO:0022857">
    <property type="term" value="F:transmembrane transporter activity"/>
    <property type="evidence" value="ECO:0007669"/>
    <property type="project" value="TreeGrafter"/>
</dbReference>
<dbReference type="GO" id="GO:0005886">
    <property type="term" value="C:plasma membrane"/>
    <property type="evidence" value="ECO:0007669"/>
    <property type="project" value="TreeGrafter"/>
</dbReference>
<dbReference type="InterPro" id="IPR003439">
    <property type="entry name" value="ABC_transporter-like_ATP-bd"/>
</dbReference>
<keyword evidence="2 4" id="KW-0067">ATP-binding</keyword>